<feature type="domain" description="MCM C-terminal AAA(+) ATPase" evidence="5">
    <location>
        <begin position="285"/>
        <end position="360"/>
    </location>
</feature>
<dbReference type="GO" id="GO:0005524">
    <property type="term" value="F:ATP binding"/>
    <property type="evidence" value="ECO:0007669"/>
    <property type="project" value="UniProtKB-KW"/>
</dbReference>
<dbReference type="PROSITE" id="PS50051">
    <property type="entry name" value="MCM_2"/>
    <property type="match status" value="1"/>
</dbReference>
<organism evidence="6 7">
    <name type="scientific">Microbacterium radiodurans</name>
    <dbReference type="NCBI Taxonomy" id="661398"/>
    <lineage>
        <taxon>Bacteria</taxon>
        <taxon>Bacillati</taxon>
        <taxon>Actinomycetota</taxon>
        <taxon>Actinomycetes</taxon>
        <taxon>Micrococcales</taxon>
        <taxon>Microbacteriaceae</taxon>
        <taxon>Microbacterium</taxon>
    </lineage>
</organism>
<dbReference type="PRINTS" id="PR01657">
    <property type="entry name" value="MCMFAMILY"/>
</dbReference>
<dbReference type="Proteomes" id="UP000327039">
    <property type="component" value="Unassembled WGS sequence"/>
</dbReference>
<dbReference type="Gene3D" id="3.30.230.10">
    <property type="match status" value="1"/>
</dbReference>
<comment type="similarity">
    <text evidence="1">Belongs to the Mg-chelatase subunits D/I family. ComM subfamily.</text>
</comment>
<feature type="region of interest" description="Disordered" evidence="4">
    <location>
        <begin position="179"/>
        <end position="203"/>
    </location>
</feature>
<evidence type="ECO:0000313" key="7">
    <source>
        <dbReference type="Proteomes" id="UP000327039"/>
    </source>
</evidence>
<keyword evidence="7" id="KW-1185">Reference proteome</keyword>
<dbReference type="InterPro" id="IPR014721">
    <property type="entry name" value="Ribsml_uS5_D2-typ_fold_subgr"/>
</dbReference>
<dbReference type="Pfam" id="PF13335">
    <property type="entry name" value="Mg_chelatase_C"/>
    <property type="match status" value="1"/>
</dbReference>
<gene>
    <name evidence="6" type="ORF">F6B42_07850</name>
</gene>
<protein>
    <submittedName>
        <fullName evidence="6">YifB family Mg chelatase-like AAA ATPase</fullName>
    </submittedName>
</protein>
<comment type="caution">
    <text evidence="6">The sequence shown here is derived from an EMBL/GenBank/DDBJ whole genome shotgun (WGS) entry which is preliminary data.</text>
</comment>
<keyword evidence="2" id="KW-0547">Nucleotide-binding</keyword>
<keyword evidence="3" id="KW-0067">ATP-binding</keyword>
<dbReference type="InterPro" id="IPR027417">
    <property type="entry name" value="P-loop_NTPase"/>
</dbReference>
<dbReference type="Pfam" id="PF01078">
    <property type="entry name" value="Mg_chelatase"/>
    <property type="match status" value="1"/>
</dbReference>
<dbReference type="NCBIfam" id="TIGR00368">
    <property type="entry name" value="YifB family Mg chelatase-like AAA ATPase"/>
    <property type="match status" value="1"/>
</dbReference>
<dbReference type="SMART" id="SM00382">
    <property type="entry name" value="AAA"/>
    <property type="match status" value="1"/>
</dbReference>
<dbReference type="InterPro" id="IPR003593">
    <property type="entry name" value="AAA+_ATPase"/>
</dbReference>
<dbReference type="InterPro" id="IPR020568">
    <property type="entry name" value="Ribosomal_Su5_D2-typ_SF"/>
</dbReference>
<dbReference type="SUPFAM" id="SSF52540">
    <property type="entry name" value="P-loop containing nucleoside triphosphate hydrolases"/>
    <property type="match status" value="1"/>
</dbReference>
<dbReference type="InterPro" id="IPR001208">
    <property type="entry name" value="MCM_dom"/>
</dbReference>
<reference evidence="7" key="1">
    <citation type="submission" date="2019-09" db="EMBL/GenBank/DDBJ databases">
        <title>Mumia zhuanghuii sp. nov. isolated from the intestinal contents of plateau pika (Ochotona curzoniae) in the Qinghai-Tibet plateau of China.</title>
        <authorList>
            <person name="Tian Z."/>
        </authorList>
    </citation>
    <scope>NUCLEOTIDE SEQUENCE [LARGE SCALE GENOMIC DNA]</scope>
    <source>
        <strain evidence="7">DSM 25564</strain>
    </source>
</reference>
<dbReference type="OrthoDB" id="9813147at2"/>
<sequence length="518" mass="53924">MSVGRTWAIALSGLVGDLVEVEADLSNQTPAFRIVGLADRALTEAQQRVHNACANSGLPLSRRRVTVNLSPASLPKHGSGFDLAIAIAALATELPMDAASLAETVHIGELALDGRLRPVPGVLPAVLAAARGGRRQVVVPEASRAEAELVDGIRVVACRSLAAVARWHGLDVAEPVPTEHAVTDDGKSGGAAAAEATQAPRPDLAEVRGQAEAVDALIVAAAGGHHLLMSGPPGAGKTMLARRLSGILPDLDDDTALQVASIRSLSGTAVTTLTREPPFEAPHHSASVAALVGGGSRELRPGAIARASGGVLFLDEAGEYGAHALDSLRQPLEEGSIEIHRAGFRAVLPARFQLVLATNPCPCGQYGVRGGTCSCPSLAIRRYVGRLSGPLLDRIDIELGLSRVSLADLSSSADTTISTRVARERVVGARERAARRLAATPWRTNAAVPGSWLRDGPLAPAADVRRPLDSALQRGALTLRGYDRVLRVAWSVADLRGGETLQLDDIGHALYLKKGIGA</sequence>
<dbReference type="PANTHER" id="PTHR32039">
    <property type="entry name" value="MAGNESIUM-CHELATASE SUBUNIT CHLI"/>
    <property type="match status" value="1"/>
</dbReference>
<dbReference type="EMBL" id="VYRZ01000002">
    <property type="protein sequence ID" value="KAA9086888.1"/>
    <property type="molecule type" value="Genomic_DNA"/>
</dbReference>
<dbReference type="Gene3D" id="3.40.50.300">
    <property type="entry name" value="P-loop containing nucleotide triphosphate hydrolases"/>
    <property type="match status" value="1"/>
</dbReference>
<evidence type="ECO:0000313" key="6">
    <source>
        <dbReference type="EMBL" id="KAA9086888.1"/>
    </source>
</evidence>
<dbReference type="InterPro" id="IPR025158">
    <property type="entry name" value="Mg_chelat-rel_C"/>
</dbReference>
<evidence type="ECO:0000256" key="2">
    <source>
        <dbReference type="ARBA" id="ARBA00022741"/>
    </source>
</evidence>
<dbReference type="RefSeq" id="WP_150419057.1">
    <property type="nucleotide sequence ID" value="NZ_VYRZ01000002.1"/>
</dbReference>
<proteinExistence type="inferred from homology"/>
<evidence type="ECO:0000256" key="1">
    <source>
        <dbReference type="ARBA" id="ARBA00006354"/>
    </source>
</evidence>
<dbReference type="InterPro" id="IPR045006">
    <property type="entry name" value="CHLI-like"/>
</dbReference>
<evidence type="ECO:0000259" key="5">
    <source>
        <dbReference type="PROSITE" id="PS50051"/>
    </source>
</evidence>
<dbReference type="CDD" id="cd00009">
    <property type="entry name" value="AAA"/>
    <property type="match status" value="1"/>
</dbReference>
<dbReference type="InterPro" id="IPR000523">
    <property type="entry name" value="Mg_chelatse_chII-like_cat_dom"/>
</dbReference>
<evidence type="ECO:0000256" key="4">
    <source>
        <dbReference type="SAM" id="MobiDB-lite"/>
    </source>
</evidence>
<evidence type="ECO:0000256" key="3">
    <source>
        <dbReference type="ARBA" id="ARBA00022840"/>
    </source>
</evidence>
<dbReference type="PANTHER" id="PTHR32039:SF7">
    <property type="entry name" value="COMPETENCE PROTEIN COMM"/>
    <property type="match status" value="1"/>
</dbReference>
<accession>A0A5J5ISM9</accession>
<dbReference type="AlphaFoldDB" id="A0A5J5ISM9"/>
<dbReference type="InterPro" id="IPR004482">
    <property type="entry name" value="Mg_chelat-rel"/>
</dbReference>
<dbReference type="Pfam" id="PF13541">
    <property type="entry name" value="ChlI"/>
    <property type="match status" value="1"/>
</dbReference>
<name>A0A5J5ISM9_9MICO</name>
<dbReference type="GO" id="GO:0003677">
    <property type="term" value="F:DNA binding"/>
    <property type="evidence" value="ECO:0007669"/>
    <property type="project" value="InterPro"/>
</dbReference>
<dbReference type="SUPFAM" id="SSF54211">
    <property type="entry name" value="Ribosomal protein S5 domain 2-like"/>
    <property type="match status" value="1"/>
</dbReference>